<evidence type="ECO:0000256" key="3">
    <source>
        <dbReference type="ARBA" id="ARBA00022801"/>
    </source>
</evidence>
<dbReference type="EC" id="3.1.3.48" evidence="2"/>
<organism evidence="6 7">
    <name type="scientific">Tetranychus urticae</name>
    <name type="common">Two-spotted spider mite</name>
    <dbReference type="NCBI Taxonomy" id="32264"/>
    <lineage>
        <taxon>Eukaryota</taxon>
        <taxon>Metazoa</taxon>
        <taxon>Ecdysozoa</taxon>
        <taxon>Arthropoda</taxon>
        <taxon>Chelicerata</taxon>
        <taxon>Arachnida</taxon>
        <taxon>Acari</taxon>
        <taxon>Acariformes</taxon>
        <taxon>Trombidiformes</taxon>
        <taxon>Prostigmata</taxon>
        <taxon>Eleutherengona</taxon>
        <taxon>Raphignathae</taxon>
        <taxon>Tetranychoidea</taxon>
        <taxon>Tetranychidae</taxon>
        <taxon>Tetranychus</taxon>
    </lineage>
</organism>
<keyword evidence="3" id="KW-0378">Hydrolase</keyword>
<evidence type="ECO:0000313" key="6">
    <source>
        <dbReference type="EnsemblMetazoa" id="tetur01g03700.1"/>
    </source>
</evidence>
<comment type="similarity">
    <text evidence="1">Belongs to the protein-tyrosine phosphatase family. Non-receptor class dual specificity subfamily.</text>
</comment>
<dbReference type="PANTHER" id="PTHR10159:SF530">
    <property type="entry name" value="DUAL SPECIFICITY PROTEIN PHOSPHATASE DDB_G0271350-RELATED"/>
    <property type="match status" value="1"/>
</dbReference>
<dbReference type="InterPro" id="IPR000340">
    <property type="entry name" value="Dual-sp_phosphatase_cat-dom"/>
</dbReference>
<dbReference type="SMART" id="SM00450">
    <property type="entry name" value="RHOD"/>
    <property type="match status" value="1"/>
</dbReference>
<dbReference type="EMBL" id="CAEY01000437">
    <property type="status" value="NOT_ANNOTATED_CDS"/>
    <property type="molecule type" value="Genomic_DNA"/>
</dbReference>
<sequence length="290" mass="32727">MMDSENMVMHSDSITNIFDISCEVLEQYLKTKSNVMLVIDCRPFLAHNESHIVNAINVHCPPILRRRTGGRLPLKTIITDIVVRERLIAGQFFPVILYEDSILNSSESTCGFVARCLQQETSLEFIYILKGGYQQFAHRYPNSCTRNGHLISPGYSNLIKSPSAGHLTWLTVKNGTTVGSFYKGNHSPRTPKALNTIYGPLYMDNSIHLVTRESDQGEPVEILPYLYLGSGYHASCKRNLEKLGITALLNVSQNCPNYFEDTFIYKCIPVEDSSSEEISLWFDEAIDFIA</sequence>
<accession>T1JQM1</accession>
<dbReference type="PANTHER" id="PTHR10159">
    <property type="entry name" value="DUAL SPECIFICITY PROTEIN PHOSPHATASE"/>
    <property type="match status" value="1"/>
</dbReference>
<dbReference type="InterPro" id="IPR008343">
    <property type="entry name" value="MKP"/>
</dbReference>
<dbReference type="InterPro" id="IPR029021">
    <property type="entry name" value="Prot-tyrosine_phosphatase-like"/>
</dbReference>
<dbReference type="Pfam" id="PF00782">
    <property type="entry name" value="DSPc"/>
    <property type="match status" value="1"/>
</dbReference>
<dbReference type="SUPFAM" id="SSF52821">
    <property type="entry name" value="Rhodanese/Cell cycle control phosphatase"/>
    <property type="match status" value="1"/>
</dbReference>
<dbReference type="CDD" id="cd01446">
    <property type="entry name" value="DSP_MapKP"/>
    <property type="match status" value="1"/>
</dbReference>
<reference evidence="7" key="1">
    <citation type="submission" date="2011-08" db="EMBL/GenBank/DDBJ databases">
        <authorList>
            <person name="Rombauts S."/>
        </authorList>
    </citation>
    <scope>NUCLEOTIDE SEQUENCE</scope>
    <source>
        <strain evidence="7">London</strain>
    </source>
</reference>
<dbReference type="STRING" id="32264.T1JQM1"/>
<evidence type="ECO:0000256" key="4">
    <source>
        <dbReference type="ARBA" id="ARBA00022912"/>
    </source>
</evidence>
<dbReference type="GO" id="GO:0005634">
    <property type="term" value="C:nucleus"/>
    <property type="evidence" value="ECO:0007669"/>
    <property type="project" value="TreeGrafter"/>
</dbReference>
<dbReference type="Gene3D" id="3.40.250.10">
    <property type="entry name" value="Rhodanese-like domain"/>
    <property type="match status" value="1"/>
</dbReference>
<dbReference type="PRINTS" id="PR01764">
    <property type="entry name" value="MAPKPHPHTASE"/>
</dbReference>
<name>T1JQM1_TETUR</name>
<dbReference type="InterPro" id="IPR001763">
    <property type="entry name" value="Rhodanese-like_dom"/>
</dbReference>
<dbReference type="InterPro" id="IPR036873">
    <property type="entry name" value="Rhodanese-like_dom_sf"/>
</dbReference>
<evidence type="ECO:0000256" key="2">
    <source>
        <dbReference type="ARBA" id="ARBA00013064"/>
    </source>
</evidence>
<dbReference type="Gene3D" id="3.90.190.10">
    <property type="entry name" value="Protein tyrosine phosphatase superfamily"/>
    <property type="match status" value="1"/>
</dbReference>
<reference evidence="6" key="2">
    <citation type="submission" date="2015-06" db="UniProtKB">
        <authorList>
            <consortium name="EnsemblMetazoa"/>
        </authorList>
    </citation>
    <scope>IDENTIFICATION</scope>
</reference>
<dbReference type="GO" id="GO:0004725">
    <property type="term" value="F:protein tyrosine phosphatase activity"/>
    <property type="evidence" value="ECO:0007669"/>
    <property type="project" value="UniProtKB-EC"/>
</dbReference>
<protein>
    <recommendedName>
        <fullName evidence="2">protein-tyrosine-phosphatase</fullName>
        <ecNumber evidence="2">3.1.3.48</ecNumber>
    </recommendedName>
</protein>
<dbReference type="GO" id="GO:0043409">
    <property type="term" value="P:negative regulation of MAPK cascade"/>
    <property type="evidence" value="ECO:0007669"/>
    <property type="project" value="TreeGrafter"/>
</dbReference>
<dbReference type="Proteomes" id="UP000015104">
    <property type="component" value="Unassembled WGS sequence"/>
</dbReference>
<dbReference type="SUPFAM" id="SSF52799">
    <property type="entry name" value="(Phosphotyrosine protein) phosphatases II"/>
    <property type="match status" value="1"/>
</dbReference>
<feature type="domain" description="Rhodanese" evidence="5">
    <location>
        <begin position="32"/>
        <end position="145"/>
    </location>
</feature>
<keyword evidence="7" id="KW-1185">Reference proteome</keyword>
<evidence type="ECO:0000256" key="1">
    <source>
        <dbReference type="ARBA" id="ARBA00008601"/>
    </source>
</evidence>
<keyword evidence="4" id="KW-0904">Protein phosphatase</keyword>
<dbReference type="GO" id="GO:0017017">
    <property type="term" value="F:MAP kinase tyrosine/serine/threonine phosphatase activity"/>
    <property type="evidence" value="ECO:0007669"/>
    <property type="project" value="InterPro"/>
</dbReference>
<dbReference type="PROSITE" id="PS50206">
    <property type="entry name" value="RHODANESE_3"/>
    <property type="match status" value="1"/>
</dbReference>
<dbReference type="Pfam" id="PF00581">
    <property type="entry name" value="Rhodanese"/>
    <property type="match status" value="1"/>
</dbReference>
<dbReference type="eggNOG" id="KOG1716">
    <property type="taxonomic scope" value="Eukaryota"/>
</dbReference>
<proteinExistence type="inferred from homology"/>
<dbReference type="GO" id="GO:0005737">
    <property type="term" value="C:cytoplasm"/>
    <property type="evidence" value="ECO:0007669"/>
    <property type="project" value="TreeGrafter"/>
</dbReference>
<dbReference type="AlphaFoldDB" id="T1JQM1"/>
<dbReference type="EnsemblMetazoa" id="tetur01g03700.1">
    <property type="protein sequence ID" value="tetur01g03700.1"/>
    <property type="gene ID" value="tetur01g03700"/>
</dbReference>
<evidence type="ECO:0000313" key="7">
    <source>
        <dbReference type="Proteomes" id="UP000015104"/>
    </source>
</evidence>
<dbReference type="PRINTS" id="PR01908">
    <property type="entry name" value="ADSPHPHTASE"/>
</dbReference>
<dbReference type="GO" id="GO:0001706">
    <property type="term" value="P:endoderm formation"/>
    <property type="evidence" value="ECO:0007669"/>
    <property type="project" value="TreeGrafter"/>
</dbReference>
<dbReference type="HOGENOM" id="CLU_027074_0_0_1"/>
<evidence type="ECO:0000259" key="5">
    <source>
        <dbReference type="PROSITE" id="PS50206"/>
    </source>
</evidence>